<dbReference type="SUPFAM" id="SSF47819">
    <property type="entry name" value="HRDC-like"/>
    <property type="match status" value="1"/>
</dbReference>
<feature type="domain" description="Helicase C-terminal" evidence="19">
    <location>
        <begin position="214"/>
        <end position="361"/>
    </location>
</feature>
<dbReference type="InterPro" id="IPR029491">
    <property type="entry name" value="Helicase_HTH"/>
</dbReference>
<dbReference type="GO" id="GO:0006310">
    <property type="term" value="P:DNA recombination"/>
    <property type="evidence" value="ECO:0007669"/>
    <property type="project" value="UniProtKB-UniRule"/>
</dbReference>
<comment type="catalytic activity">
    <reaction evidence="15">
        <text>Couples ATP hydrolysis with the unwinding of duplex DNA by translocating in the 3'-5' direction.</text>
        <dbReference type="EC" id="5.6.2.4"/>
    </reaction>
</comment>
<evidence type="ECO:0000256" key="14">
    <source>
        <dbReference type="ARBA" id="ARBA00023235"/>
    </source>
</evidence>
<dbReference type="InterPro" id="IPR011545">
    <property type="entry name" value="DEAD/DEAH_box_helicase_dom"/>
</dbReference>
<dbReference type="GO" id="GO:0030894">
    <property type="term" value="C:replisome"/>
    <property type="evidence" value="ECO:0007669"/>
    <property type="project" value="TreeGrafter"/>
</dbReference>
<keyword evidence="8 21" id="KW-0347">Helicase</keyword>
<evidence type="ECO:0000256" key="13">
    <source>
        <dbReference type="ARBA" id="ARBA00023204"/>
    </source>
</evidence>
<evidence type="ECO:0000313" key="22">
    <source>
        <dbReference type="Proteomes" id="UP000240621"/>
    </source>
</evidence>
<evidence type="ECO:0000259" key="19">
    <source>
        <dbReference type="PROSITE" id="PS51194"/>
    </source>
</evidence>
<dbReference type="Pfam" id="PF16124">
    <property type="entry name" value="RecQ_Zn_bind"/>
    <property type="match status" value="1"/>
</dbReference>
<dbReference type="GO" id="GO:0009378">
    <property type="term" value="F:four-way junction helicase activity"/>
    <property type="evidence" value="ECO:0007669"/>
    <property type="project" value="TreeGrafter"/>
</dbReference>
<name>A0A2P8CAW8_9BACT</name>
<dbReference type="InterPro" id="IPR036388">
    <property type="entry name" value="WH-like_DNA-bd_sf"/>
</dbReference>
<accession>A0A2P8CAW8</accession>
<evidence type="ECO:0000256" key="7">
    <source>
        <dbReference type="ARBA" id="ARBA00022801"/>
    </source>
</evidence>
<dbReference type="Pfam" id="PF09382">
    <property type="entry name" value="RQC"/>
    <property type="match status" value="1"/>
</dbReference>
<dbReference type="Pfam" id="PF14493">
    <property type="entry name" value="HTH_40"/>
    <property type="match status" value="1"/>
</dbReference>
<dbReference type="EMBL" id="BLAU01000001">
    <property type="protein sequence ID" value="GET22677.1"/>
    <property type="molecule type" value="Genomic_DNA"/>
</dbReference>
<keyword evidence="12" id="KW-0233">DNA recombination</keyword>
<dbReference type="InterPro" id="IPR044876">
    <property type="entry name" value="HRDC_dom_sf"/>
</dbReference>
<dbReference type="InterPro" id="IPR027417">
    <property type="entry name" value="P-loop_NTPase"/>
</dbReference>
<dbReference type="EMBL" id="PYGC01000007">
    <property type="protein sequence ID" value="PSK82085.1"/>
    <property type="molecule type" value="Genomic_DNA"/>
</dbReference>
<dbReference type="SMART" id="SM00341">
    <property type="entry name" value="HRDC"/>
    <property type="match status" value="1"/>
</dbReference>
<keyword evidence="14" id="KW-0413">Isomerase</keyword>
<reference evidence="20 23" key="2">
    <citation type="submission" date="2019-10" db="EMBL/GenBank/DDBJ databases">
        <title>Prolixibacter strains distinguished by the presence of nitrate reductase genes were adept at nitrate-dependent anaerobic corrosion of metallic iron and carbon steel.</title>
        <authorList>
            <person name="Iino T."/>
            <person name="Shono N."/>
            <person name="Ito K."/>
            <person name="Nakamura R."/>
            <person name="Sueoka K."/>
            <person name="Harayama S."/>
            <person name="Ohkuma M."/>
        </authorList>
    </citation>
    <scope>NUCLEOTIDE SEQUENCE [LARGE SCALE GENOMIC DNA]</scope>
    <source>
        <strain evidence="20 23">MIC1-1</strain>
    </source>
</reference>
<evidence type="ECO:0000256" key="15">
    <source>
        <dbReference type="ARBA" id="ARBA00034617"/>
    </source>
</evidence>
<dbReference type="GO" id="GO:0006260">
    <property type="term" value="P:DNA replication"/>
    <property type="evidence" value="ECO:0007669"/>
    <property type="project" value="InterPro"/>
</dbReference>
<evidence type="ECO:0000256" key="16">
    <source>
        <dbReference type="NCBIfam" id="TIGR01389"/>
    </source>
</evidence>
<dbReference type="GO" id="GO:0016787">
    <property type="term" value="F:hydrolase activity"/>
    <property type="evidence" value="ECO:0007669"/>
    <property type="project" value="UniProtKB-KW"/>
</dbReference>
<keyword evidence="13" id="KW-0234">DNA repair</keyword>
<comment type="cofactor">
    <cofactor evidence="2">
        <name>Zn(2+)</name>
        <dbReference type="ChEBI" id="CHEBI:29105"/>
    </cofactor>
</comment>
<evidence type="ECO:0000259" key="17">
    <source>
        <dbReference type="PROSITE" id="PS50967"/>
    </source>
</evidence>
<evidence type="ECO:0000256" key="2">
    <source>
        <dbReference type="ARBA" id="ARBA00001947"/>
    </source>
</evidence>
<evidence type="ECO:0000256" key="10">
    <source>
        <dbReference type="ARBA" id="ARBA00022840"/>
    </source>
</evidence>
<keyword evidence="4" id="KW-0479">Metal-binding</keyword>
<dbReference type="InterPro" id="IPR018982">
    <property type="entry name" value="RQC_domain"/>
</dbReference>
<dbReference type="InterPro" id="IPR032284">
    <property type="entry name" value="RecQ_Zn-bd"/>
</dbReference>
<dbReference type="Proteomes" id="UP000396862">
    <property type="component" value="Unassembled WGS sequence"/>
</dbReference>
<dbReference type="Gene3D" id="1.10.10.10">
    <property type="entry name" value="Winged helix-like DNA-binding domain superfamily/Winged helix DNA-binding domain"/>
    <property type="match status" value="1"/>
</dbReference>
<evidence type="ECO:0000256" key="5">
    <source>
        <dbReference type="ARBA" id="ARBA00022741"/>
    </source>
</evidence>
<dbReference type="CDD" id="cd17920">
    <property type="entry name" value="DEXHc_RecQ"/>
    <property type="match status" value="1"/>
</dbReference>
<dbReference type="InterPro" id="IPR001650">
    <property type="entry name" value="Helicase_C-like"/>
</dbReference>
<dbReference type="EC" id="5.6.2.4" evidence="16"/>
<dbReference type="GO" id="GO:0005524">
    <property type="term" value="F:ATP binding"/>
    <property type="evidence" value="ECO:0007669"/>
    <property type="project" value="UniProtKB-KW"/>
</dbReference>
<dbReference type="GO" id="GO:0009432">
    <property type="term" value="P:SOS response"/>
    <property type="evidence" value="ECO:0007669"/>
    <property type="project" value="UniProtKB-UniRule"/>
</dbReference>
<dbReference type="InterPro" id="IPR002121">
    <property type="entry name" value="HRDC_dom"/>
</dbReference>
<keyword evidence="6" id="KW-0227">DNA damage</keyword>
<dbReference type="Gene3D" id="3.40.50.300">
    <property type="entry name" value="P-loop containing nucleotide triphosphate hydrolases"/>
    <property type="match status" value="2"/>
</dbReference>
<dbReference type="Pfam" id="PF00270">
    <property type="entry name" value="DEAD"/>
    <property type="match status" value="1"/>
</dbReference>
<dbReference type="GO" id="GO:0003677">
    <property type="term" value="F:DNA binding"/>
    <property type="evidence" value="ECO:0007669"/>
    <property type="project" value="UniProtKB-KW"/>
</dbReference>
<dbReference type="GO" id="GO:0046872">
    <property type="term" value="F:metal ion binding"/>
    <property type="evidence" value="ECO:0007669"/>
    <property type="project" value="UniProtKB-KW"/>
</dbReference>
<keyword evidence="5" id="KW-0547">Nucleotide-binding</keyword>
<dbReference type="InterPro" id="IPR010997">
    <property type="entry name" value="HRDC-like_sf"/>
</dbReference>
<keyword evidence="23" id="KW-1185">Reference proteome</keyword>
<dbReference type="Gene3D" id="1.10.150.80">
    <property type="entry name" value="HRDC domain"/>
    <property type="match status" value="1"/>
</dbReference>
<dbReference type="SUPFAM" id="SSF52540">
    <property type="entry name" value="P-loop containing nucleoside triphosphate hydrolases"/>
    <property type="match status" value="1"/>
</dbReference>
<dbReference type="OrthoDB" id="9763310at2"/>
<keyword evidence="7" id="KW-0378">Hydrolase</keyword>
<feature type="domain" description="HRDC" evidence="17">
    <location>
        <begin position="519"/>
        <end position="599"/>
    </location>
</feature>
<dbReference type="CDD" id="cd18794">
    <property type="entry name" value="SF2_C_RecQ"/>
    <property type="match status" value="1"/>
</dbReference>
<dbReference type="Proteomes" id="UP000240621">
    <property type="component" value="Unassembled WGS sequence"/>
</dbReference>
<dbReference type="GO" id="GO:0043590">
    <property type="term" value="C:bacterial nucleoid"/>
    <property type="evidence" value="ECO:0007669"/>
    <property type="project" value="TreeGrafter"/>
</dbReference>
<evidence type="ECO:0000313" key="21">
    <source>
        <dbReference type="EMBL" id="PSK82085.1"/>
    </source>
</evidence>
<protein>
    <recommendedName>
        <fullName evidence="16">DNA helicase RecQ</fullName>
        <ecNumber evidence="16">5.6.2.4</ecNumber>
    </recommendedName>
</protein>
<evidence type="ECO:0000256" key="6">
    <source>
        <dbReference type="ARBA" id="ARBA00022763"/>
    </source>
</evidence>
<comment type="cofactor">
    <cofactor evidence="1">
        <name>Mg(2+)</name>
        <dbReference type="ChEBI" id="CHEBI:18420"/>
    </cofactor>
</comment>
<evidence type="ECO:0000313" key="20">
    <source>
        <dbReference type="EMBL" id="GET22677.1"/>
    </source>
</evidence>
<evidence type="ECO:0000256" key="4">
    <source>
        <dbReference type="ARBA" id="ARBA00022723"/>
    </source>
</evidence>
<evidence type="ECO:0000256" key="3">
    <source>
        <dbReference type="ARBA" id="ARBA00005446"/>
    </source>
</evidence>
<dbReference type="Pfam" id="PF00271">
    <property type="entry name" value="Helicase_C"/>
    <property type="match status" value="1"/>
</dbReference>
<dbReference type="InterPro" id="IPR036390">
    <property type="entry name" value="WH_DNA-bd_sf"/>
</dbReference>
<evidence type="ECO:0000256" key="9">
    <source>
        <dbReference type="ARBA" id="ARBA00022833"/>
    </source>
</evidence>
<feature type="domain" description="Helicase ATP-binding" evidence="18">
    <location>
        <begin position="23"/>
        <end position="190"/>
    </location>
</feature>
<dbReference type="GO" id="GO:0006281">
    <property type="term" value="P:DNA repair"/>
    <property type="evidence" value="ECO:0007669"/>
    <property type="project" value="UniProtKB-KW"/>
</dbReference>
<evidence type="ECO:0000313" key="23">
    <source>
        <dbReference type="Proteomes" id="UP000396862"/>
    </source>
</evidence>
<dbReference type="PROSITE" id="PS51192">
    <property type="entry name" value="HELICASE_ATP_BIND_1"/>
    <property type="match status" value="1"/>
</dbReference>
<dbReference type="RefSeq" id="WP_106542912.1">
    <property type="nucleotide sequence ID" value="NZ_BLAU01000001.1"/>
</dbReference>
<evidence type="ECO:0000256" key="12">
    <source>
        <dbReference type="ARBA" id="ARBA00023172"/>
    </source>
</evidence>
<dbReference type="FunFam" id="3.40.50.300:FF:000296">
    <property type="entry name" value="ATP-dependent DNA helicase RecQ"/>
    <property type="match status" value="1"/>
</dbReference>
<gene>
    <name evidence="21" type="ORF">CLV93_107200</name>
    <name evidence="20" type="ORF">JCM18694_29230</name>
</gene>
<dbReference type="NCBIfam" id="TIGR00614">
    <property type="entry name" value="recQ_fam"/>
    <property type="match status" value="1"/>
</dbReference>
<comment type="similarity">
    <text evidence="3">Belongs to the helicase family. RecQ subfamily.</text>
</comment>
<dbReference type="SMART" id="SM00487">
    <property type="entry name" value="DEXDc"/>
    <property type="match status" value="1"/>
</dbReference>
<dbReference type="InterPro" id="IPR004589">
    <property type="entry name" value="DNA_helicase_ATP-dep_RecQ"/>
</dbReference>
<dbReference type="GO" id="GO:0043138">
    <property type="term" value="F:3'-5' DNA helicase activity"/>
    <property type="evidence" value="ECO:0007669"/>
    <property type="project" value="UniProtKB-EC"/>
</dbReference>
<dbReference type="FunFam" id="3.40.50.300:FF:000156">
    <property type="entry name" value="ATP-dependent DNA helicase recQ"/>
    <property type="match status" value="1"/>
</dbReference>
<dbReference type="NCBIfam" id="TIGR01389">
    <property type="entry name" value="recQ"/>
    <property type="match status" value="1"/>
</dbReference>
<dbReference type="PROSITE" id="PS50967">
    <property type="entry name" value="HRDC"/>
    <property type="match status" value="1"/>
</dbReference>
<dbReference type="AlphaFoldDB" id="A0A2P8CAW8"/>
<dbReference type="SUPFAM" id="SSF46785">
    <property type="entry name" value="Winged helix' DNA-binding domain"/>
    <property type="match status" value="1"/>
</dbReference>
<proteinExistence type="inferred from homology"/>
<sequence>MIYETLRKYFGYETFRPLQEEIIQSLLGGRDCLAIMPTGGGKSLCFQLPALVKKGTAIVVSPLISLMKDQVDALRANGIGAAYLNSTISAAESVQIFKDVISGKIKLLYVSPEKLLSQDFYRQIKTIDISLFAVDEAHCISQWGHDFRPEYTQLSFLSREFKAPIIALTATADRITRSDIVQQLGLRNPETFISSFDRENLSISVLPGRDKFANIKRFISQRKNQAGIIYCLSRKQTEQLANKLNGEGLNAVSYHAGMPDTARQTAQDDFINDRVQIVCATVAFGMGIDKPNVRWVIHYNLPKNLESYYQEIGRAGRDGLPADTLLFYSYRDVLTLKQFIEESKQKDLLTQKLERMQQFADARTCRRRVLLNYFNEAYDKDCGNCDVCQNPPAVFDGTVIAQKALSAIARVKEQVSSGLLIDILRGSARKELIENGWAEIKTYGAGRDISYRDWQEYLLQMLNMGLFEVAYNDSNKLKLTLLSRDVLFDGKKINLVSPEEAENRWQQQQEKQQVQTKVEELDNALFEHLRTVRKELAAERNVPPYIIFSDATLKQMATSKPTTEFAMRQISGVGEFKYEQFGLIFIRAIMDFNQFGETNEKQSTNRYQKTYDFLQKGYTPEEIAERLNLNIVTVCSHLAYLYESDYDISLHEFLDRKELQQIEEALLTPGLKHELKPVYEQLNGEIPYHKIRLGLSIVKKEQG</sequence>
<evidence type="ECO:0000256" key="1">
    <source>
        <dbReference type="ARBA" id="ARBA00001946"/>
    </source>
</evidence>
<dbReference type="GO" id="GO:0005737">
    <property type="term" value="C:cytoplasm"/>
    <property type="evidence" value="ECO:0007669"/>
    <property type="project" value="TreeGrafter"/>
</dbReference>
<dbReference type="SMART" id="SM00956">
    <property type="entry name" value="RQC"/>
    <property type="match status" value="1"/>
</dbReference>
<evidence type="ECO:0000256" key="11">
    <source>
        <dbReference type="ARBA" id="ARBA00023125"/>
    </source>
</evidence>
<keyword evidence="9" id="KW-0862">Zinc</keyword>
<organism evidence="21 22">
    <name type="scientific">Prolixibacter denitrificans</name>
    <dbReference type="NCBI Taxonomy" id="1541063"/>
    <lineage>
        <taxon>Bacteria</taxon>
        <taxon>Pseudomonadati</taxon>
        <taxon>Bacteroidota</taxon>
        <taxon>Bacteroidia</taxon>
        <taxon>Marinilabiliales</taxon>
        <taxon>Prolixibacteraceae</taxon>
        <taxon>Prolixibacter</taxon>
    </lineage>
</organism>
<reference evidence="21 22" key="1">
    <citation type="submission" date="2018-03" db="EMBL/GenBank/DDBJ databases">
        <title>Genomic Encyclopedia of Archaeal and Bacterial Type Strains, Phase II (KMG-II): from individual species to whole genera.</title>
        <authorList>
            <person name="Goeker M."/>
        </authorList>
    </citation>
    <scope>NUCLEOTIDE SEQUENCE [LARGE SCALE GENOMIC DNA]</scope>
    <source>
        <strain evidence="21 22">DSM 27267</strain>
    </source>
</reference>
<dbReference type="SMART" id="SM00490">
    <property type="entry name" value="HELICc"/>
    <property type="match status" value="1"/>
</dbReference>
<evidence type="ECO:0000259" key="18">
    <source>
        <dbReference type="PROSITE" id="PS51192"/>
    </source>
</evidence>
<evidence type="ECO:0000256" key="8">
    <source>
        <dbReference type="ARBA" id="ARBA00022806"/>
    </source>
</evidence>
<comment type="caution">
    <text evidence="21">The sequence shown here is derived from an EMBL/GenBank/DDBJ whole genome shotgun (WGS) entry which is preliminary data.</text>
</comment>
<dbReference type="InterPro" id="IPR006293">
    <property type="entry name" value="DNA_helicase_ATP-dep_RecQ_bac"/>
</dbReference>
<dbReference type="InterPro" id="IPR014001">
    <property type="entry name" value="Helicase_ATP-bd"/>
</dbReference>
<dbReference type="PANTHER" id="PTHR13710">
    <property type="entry name" value="DNA HELICASE RECQ FAMILY MEMBER"/>
    <property type="match status" value="1"/>
</dbReference>
<keyword evidence="10" id="KW-0067">ATP-binding</keyword>
<keyword evidence="11" id="KW-0238">DNA-binding</keyword>
<dbReference type="PROSITE" id="PS51194">
    <property type="entry name" value="HELICASE_CTER"/>
    <property type="match status" value="1"/>
</dbReference>
<dbReference type="PANTHER" id="PTHR13710:SF105">
    <property type="entry name" value="ATP-DEPENDENT DNA HELICASE Q1"/>
    <property type="match status" value="1"/>
</dbReference>
<dbReference type="Pfam" id="PF00570">
    <property type="entry name" value="HRDC"/>
    <property type="match status" value="1"/>
</dbReference>